<evidence type="ECO:0000313" key="2">
    <source>
        <dbReference type="Proteomes" id="UP000178826"/>
    </source>
</evidence>
<dbReference type="Proteomes" id="UP000178826">
    <property type="component" value="Unassembled WGS sequence"/>
</dbReference>
<reference evidence="1 2" key="1">
    <citation type="journal article" date="2016" name="Nat. Commun.">
        <title>Thousands of microbial genomes shed light on interconnected biogeochemical processes in an aquifer system.</title>
        <authorList>
            <person name="Anantharaman K."/>
            <person name="Brown C.T."/>
            <person name="Hug L.A."/>
            <person name="Sharon I."/>
            <person name="Castelle C.J."/>
            <person name="Probst A.J."/>
            <person name="Thomas B.C."/>
            <person name="Singh A."/>
            <person name="Wilkins M.J."/>
            <person name="Karaoz U."/>
            <person name="Brodie E.L."/>
            <person name="Williams K.H."/>
            <person name="Hubbard S.S."/>
            <person name="Banfield J.F."/>
        </authorList>
    </citation>
    <scope>NUCLEOTIDE SEQUENCE [LARGE SCALE GENOMIC DNA]</scope>
</reference>
<proteinExistence type="predicted"/>
<accession>A0A1G2IB87</accession>
<sequence>MRKVRIHCVGVSPLMMDKMSDETLEGLATGVRPPEVKDKPAVEKAAVKIYRDDNGRIALPAEMLVGALVFAGQKVKNGRKQISTAKTTMLFELLQLNNVFLPLTNGQPAAEDLPWVVDKRKGIGNQARTPTAVCIIRPKFLHWEFDCEIEYNEDRVNGEVVRQLFNVAGSSEGLGSFRPNKKGPFGRFKVTEWNEEKVAA</sequence>
<dbReference type="AlphaFoldDB" id="A0A1G2IB87"/>
<organism evidence="1 2">
    <name type="scientific">Candidatus Staskawiczbacteria bacterium RIFCSPLOWO2_01_FULL_37_25b</name>
    <dbReference type="NCBI Taxonomy" id="1802213"/>
    <lineage>
        <taxon>Bacteria</taxon>
        <taxon>Candidatus Staskawicziibacteriota</taxon>
    </lineage>
</organism>
<evidence type="ECO:0000313" key="1">
    <source>
        <dbReference type="EMBL" id="OGZ71408.1"/>
    </source>
</evidence>
<comment type="caution">
    <text evidence="1">The sequence shown here is derived from an EMBL/GenBank/DDBJ whole genome shotgun (WGS) entry which is preliminary data.</text>
</comment>
<name>A0A1G2IB87_9BACT</name>
<gene>
    <name evidence="1" type="ORF">A2998_02700</name>
</gene>
<dbReference type="EMBL" id="MHOZ01000056">
    <property type="protein sequence ID" value="OGZ71408.1"/>
    <property type="molecule type" value="Genomic_DNA"/>
</dbReference>
<protein>
    <submittedName>
        <fullName evidence="1">Uncharacterized protein</fullName>
    </submittedName>
</protein>